<evidence type="ECO:0000256" key="7">
    <source>
        <dbReference type="ARBA" id="ARBA00022962"/>
    </source>
</evidence>
<evidence type="ECO:0000259" key="10">
    <source>
        <dbReference type="Pfam" id="PF00117"/>
    </source>
</evidence>
<evidence type="ECO:0000313" key="12">
    <source>
        <dbReference type="Proteomes" id="UP000281391"/>
    </source>
</evidence>
<comment type="similarity">
    <text evidence="2">Belongs to the CTP synthase family.</text>
</comment>
<reference evidence="11 12" key="1">
    <citation type="submission" date="2018-12" db="EMBL/GenBank/DDBJ databases">
        <authorList>
            <consortium name="Pathogen Informatics"/>
        </authorList>
    </citation>
    <scope>NUCLEOTIDE SEQUENCE [LARGE SCALE GENOMIC DNA]</scope>
    <source>
        <strain evidence="11 12">NCTC11214</strain>
    </source>
</reference>
<dbReference type="PANTHER" id="PTHR11550:SF0">
    <property type="entry name" value="CTP SYNTHASE-RELATED"/>
    <property type="match status" value="1"/>
</dbReference>
<evidence type="ECO:0000256" key="6">
    <source>
        <dbReference type="ARBA" id="ARBA00022840"/>
    </source>
</evidence>
<proteinExistence type="inferred from homology"/>
<dbReference type="GO" id="GO:0005829">
    <property type="term" value="C:cytosol"/>
    <property type="evidence" value="ECO:0007669"/>
    <property type="project" value="TreeGrafter"/>
</dbReference>
<dbReference type="UniPathway" id="UPA00159">
    <property type="reaction ID" value="UER00277"/>
</dbReference>
<dbReference type="EC" id="6.3.4.2" evidence="3"/>
<dbReference type="Pfam" id="PF00117">
    <property type="entry name" value="GATase"/>
    <property type="match status" value="1"/>
</dbReference>
<protein>
    <recommendedName>
        <fullName evidence="3">CTP synthase (glutamine hydrolyzing)</fullName>
        <ecNumber evidence="3">6.3.4.2</ecNumber>
    </recommendedName>
</protein>
<evidence type="ECO:0000256" key="8">
    <source>
        <dbReference type="ARBA" id="ARBA00022975"/>
    </source>
</evidence>
<dbReference type="PANTHER" id="PTHR11550">
    <property type="entry name" value="CTP SYNTHASE"/>
    <property type="match status" value="1"/>
</dbReference>
<evidence type="ECO:0000256" key="3">
    <source>
        <dbReference type="ARBA" id="ARBA00012291"/>
    </source>
</evidence>
<keyword evidence="8" id="KW-0665">Pyrimidine biosynthesis</keyword>
<keyword evidence="5" id="KW-0547">Nucleotide-binding</keyword>
<dbReference type="AlphaFoldDB" id="A0A447KLY3"/>
<dbReference type="EMBL" id="LR134117">
    <property type="protein sequence ID" value="VDZ52447.1"/>
    <property type="molecule type" value="Genomic_DNA"/>
</dbReference>
<keyword evidence="6" id="KW-0067">ATP-binding</keyword>
<dbReference type="GO" id="GO:0042802">
    <property type="term" value="F:identical protein binding"/>
    <property type="evidence" value="ECO:0007669"/>
    <property type="project" value="TreeGrafter"/>
</dbReference>
<comment type="pathway">
    <text evidence="1">Pyrimidine metabolism; CTP biosynthesis via de novo pathway; CTP from UDP: step 2/2.</text>
</comment>
<dbReference type="Proteomes" id="UP000281391">
    <property type="component" value="Chromosome"/>
</dbReference>
<name>A0A447KLY3_SEROD</name>
<evidence type="ECO:0000256" key="2">
    <source>
        <dbReference type="ARBA" id="ARBA00007533"/>
    </source>
</evidence>
<dbReference type="GO" id="GO:0044210">
    <property type="term" value="P:'de novo' CTP biosynthetic process"/>
    <property type="evidence" value="ECO:0007669"/>
    <property type="project" value="UniProtKB-UniPathway"/>
</dbReference>
<evidence type="ECO:0000256" key="4">
    <source>
        <dbReference type="ARBA" id="ARBA00022598"/>
    </source>
</evidence>
<evidence type="ECO:0000256" key="9">
    <source>
        <dbReference type="ARBA" id="ARBA00047781"/>
    </source>
</evidence>
<evidence type="ECO:0000256" key="5">
    <source>
        <dbReference type="ARBA" id="ARBA00022741"/>
    </source>
</evidence>
<keyword evidence="7" id="KW-0315">Glutamine amidotransferase</keyword>
<organism evidence="11 12">
    <name type="scientific">Serratia odorifera</name>
    <dbReference type="NCBI Taxonomy" id="618"/>
    <lineage>
        <taxon>Bacteria</taxon>
        <taxon>Pseudomonadati</taxon>
        <taxon>Pseudomonadota</taxon>
        <taxon>Gammaproteobacteria</taxon>
        <taxon>Enterobacterales</taxon>
        <taxon>Yersiniaceae</taxon>
        <taxon>Serratia</taxon>
    </lineage>
</organism>
<keyword evidence="4 11" id="KW-0436">Ligase</keyword>
<sequence>MRVGGQQCHLTDNSLVRQMYGEATIVERHRHRYEVNNMLLKQIEAAGLRVAGRSADNKLVEIIELPNHPWFVACQFHPEFTSTPRDGHPLFAGFVKAAGEHQKRQVK</sequence>
<comment type="catalytic activity">
    <reaction evidence="9">
        <text>UTP + L-glutamine + ATP + H2O = CTP + L-glutamate + ADP + phosphate + 2 H(+)</text>
        <dbReference type="Rhea" id="RHEA:26426"/>
        <dbReference type="ChEBI" id="CHEBI:15377"/>
        <dbReference type="ChEBI" id="CHEBI:15378"/>
        <dbReference type="ChEBI" id="CHEBI:29985"/>
        <dbReference type="ChEBI" id="CHEBI:30616"/>
        <dbReference type="ChEBI" id="CHEBI:37563"/>
        <dbReference type="ChEBI" id="CHEBI:43474"/>
        <dbReference type="ChEBI" id="CHEBI:46398"/>
        <dbReference type="ChEBI" id="CHEBI:58359"/>
        <dbReference type="ChEBI" id="CHEBI:456216"/>
        <dbReference type="EC" id="6.3.4.2"/>
    </reaction>
</comment>
<evidence type="ECO:0000256" key="1">
    <source>
        <dbReference type="ARBA" id="ARBA00005171"/>
    </source>
</evidence>
<dbReference type="InterPro" id="IPR004468">
    <property type="entry name" value="CTP_synthase"/>
</dbReference>
<dbReference type="InterPro" id="IPR017926">
    <property type="entry name" value="GATASE"/>
</dbReference>
<dbReference type="SUPFAM" id="SSF52317">
    <property type="entry name" value="Class I glutamine amidotransferase-like"/>
    <property type="match status" value="1"/>
</dbReference>
<dbReference type="Gene3D" id="3.40.50.880">
    <property type="match status" value="1"/>
</dbReference>
<gene>
    <name evidence="11" type="primary">pyrG_1</name>
    <name evidence="11" type="ORF">NCTC11214_00716</name>
</gene>
<dbReference type="GO" id="GO:0019856">
    <property type="term" value="P:pyrimidine nucleobase biosynthetic process"/>
    <property type="evidence" value="ECO:0007669"/>
    <property type="project" value="TreeGrafter"/>
</dbReference>
<dbReference type="PROSITE" id="PS51273">
    <property type="entry name" value="GATASE_TYPE_1"/>
    <property type="match status" value="1"/>
</dbReference>
<dbReference type="GO" id="GO:0003883">
    <property type="term" value="F:CTP synthase activity"/>
    <property type="evidence" value="ECO:0007669"/>
    <property type="project" value="UniProtKB-EC"/>
</dbReference>
<feature type="domain" description="Glutamine amidotransferase" evidence="10">
    <location>
        <begin position="9"/>
        <end position="96"/>
    </location>
</feature>
<accession>A0A447KLY3</accession>
<evidence type="ECO:0000313" key="11">
    <source>
        <dbReference type="EMBL" id="VDZ52447.1"/>
    </source>
</evidence>
<dbReference type="GO" id="GO:0005524">
    <property type="term" value="F:ATP binding"/>
    <property type="evidence" value="ECO:0007669"/>
    <property type="project" value="UniProtKB-KW"/>
</dbReference>
<dbReference type="KEGG" id="sof:NCTC11214_00716"/>
<dbReference type="InterPro" id="IPR029062">
    <property type="entry name" value="Class_I_gatase-like"/>
</dbReference>